<dbReference type="AlphaFoldDB" id="A0A1Y2DHU5"/>
<dbReference type="EMBL" id="MCGR01000079">
    <property type="protein sequence ID" value="ORY58355.1"/>
    <property type="molecule type" value="Genomic_DNA"/>
</dbReference>
<dbReference type="OrthoDB" id="7344096at2759"/>
<dbReference type="STRING" id="106004.A0A1Y2DHU5"/>
<gene>
    <name evidence="2" type="ORF">BCR35DRAFT_203689</name>
</gene>
<feature type="compositionally biased region" description="Low complexity" evidence="1">
    <location>
        <begin position="145"/>
        <end position="163"/>
    </location>
</feature>
<reference evidence="2 3" key="1">
    <citation type="submission" date="2016-07" db="EMBL/GenBank/DDBJ databases">
        <title>Pervasive Adenine N6-methylation of Active Genes in Fungi.</title>
        <authorList>
            <consortium name="DOE Joint Genome Institute"/>
            <person name="Mondo S.J."/>
            <person name="Dannebaum R.O."/>
            <person name="Kuo R.C."/>
            <person name="Labutti K."/>
            <person name="Haridas S."/>
            <person name="Kuo A."/>
            <person name="Salamov A."/>
            <person name="Ahrendt S.R."/>
            <person name="Lipzen A."/>
            <person name="Sullivan W."/>
            <person name="Andreopoulos W.B."/>
            <person name="Clum A."/>
            <person name="Lindquist E."/>
            <person name="Daum C."/>
            <person name="Ramamoorthy G.K."/>
            <person name="Gryganskyi A."/>
            <person name="Culley D."/>
            <person name="Magnuson J.K."/>
            <person name="James T.Y."/>
            <person name="O'Malley M.A."/>
            <person name="Stajich J.E."/>
            <person name="Spatafora J.W."/>
            <person name="Visel A."/>
            <person name="Grigoriev I.V."/>
        </authorList>
    </citation>
    <scope>NUCLEOTIDE SEQUENCE [LARGE SCALE GENOMIC DNA]</scope>
    <source>
        <strain evidence="2 3">62-1032</strain>
    </source>
</reference>
<comment type="caution">
    <text evidence="2">The sequence shown here is derived from an EMBL/GenBank/DDBJ whole genome shotgun (WGS) entry which is preliminary data.</text>
</comment>
<feature type="compositionally biased region" description="Low complexity" evidence="1">
    <location>
        <begin position="124"/>
        <end position="134"/>
    </location>
</feature>
<dbReference type="InParanoid" id="A0A1Y2DHU5"/>
<name>A0A1Y2DHU5_9BASI</name>
<feature type="region of interest" description="Disordered" evidence="1">
    <location>
        <begin position="225"/>
        <end position="253"/>
    </location>
</feature>
<feature type="compositionally biased region" description="Polar residues" evidence="1">
    <location>
        <begin position="135"/>
        <end position="144"/>
    </location>
</feature>
<feature type="region of interest" description="Disordered" evidence="1">
    <location>
        <begin position="1"/>
        <end position="212"/>
    </location>
</feature>
<feature type="compositionally biased region" description="Polar residues" evidence="1">
    <location>
        <begin position="1"/>
        <end position="14"/>
    </location>
</feature>
<evidence type="ECO:0000313" key="2">
    <source>
        <dbReference type="EMBL" id="ORY58355.1"/>
    </source>
</evidence>
<feature type="compositionally biased region" description="Basic and acidic residues" evidence="1">
    <location>
        <begin position="15"/>
        <end position="73"/>
    </location>
</feature>
<sequence>MSNNDPATASGSDQSADKPKKVAYDYKSSSIEEDRAAALEVEKRVEAKRREEDGKAGKEDDAAMTQQEREDGAARLLQGQYSTYQQRRSKEGRNLSSSDRWTEGMRARKLSEAGKDQAAGVNDSGTGSRSSTTSIATEPTSSGITRHGTSRTPTRTSSSGSTRVMASISTSSNALAPASTRSRSRTSTPNSVRTTGSKSTTKDTSSGPRTISRWIQPSSIAMLDPTRVSSSVARRRSRRGKLRRRRGGGGRGMKERMLARRRVMMGLARVMRRR</sequence>
<protein>
    <submittedName>
        <fullName evidence="2">Uncharacterized protein</fullName>
    </submittedName>
</protein>
<proteinExistence type="predicted"/>
<feature type="compositionally biased region" description="Basic residues" evidence="1">
    <location>
        <begin position="233"/>
        <end position="248"/>
    </location>
</feature>
<organism evidence="2 3">
    <name type="scientific">Leucosporidium creatinivorum</name>
    <dbReference type="NCBI Taxonomy" id="106004"/>
    <lineage>
        <taxon>Eukaryota</taxon>
        <taxon>Fungi</taxon>
        <taxon>Dikarya</taxon>
        <taxon>Basidiomycota</taxon>
        <taxon>Pucciniomycotina</taxon>
        <taxon>Microbotryomycetes</taxon>
        <taxon>Leucosporidiales</taxon>
        <taxon>Leucosporidium</taxon>
    </lineage>
</organism>
<accession>A0A1Y2DHU5</accession>
<dbReference type="Proteomes" id="UP000193467">
    <property type="component" value="Unassembled WGS sequence"/>
</dbReference>
<evidence type="ECO:0000313" key="3">
    <source>
        <dbReference type="Proteomes" id="UP000193467"/>
    </source>
</evidence>
<keyword evidence="3" id="KW-1185">Reference proteome</keyword>
<feature type="compositionally biased region" description="Basic and acidic residues" evidence="1">
    <location>
        <begin position="100"/>
        <end position="115"/>
    </location>
</feature>
<feature type="compositionally biased region" description="Low complexity" evidence="1">
    <location>
        <begin position="179"/>
        <end position="207"/>
    </location>
</feature>
<evidence type="ECO:0000256" key="1">
    <source>
        <dbReference type="SAM" id="MobiDB-lite"/>
    </source>
</evidence>